<keyword evidence="2" id="KW-1185">Reference proteome</keyword>
<dbReference type="Gene3D" id="3.60.21.10">
    <property type="match status" value="1"/>
</dbReference>
<evidence type="ECO:0008006" key="3">
    <source>
        <dbReference type="Google" id="ProtNLM"/>
    </source>
</evidence>
<proteinExistence type="predicted"/>
<gene>
    <name evidence="1" type="ORF">T440DRAFT_524556</name>
</gene>
<reference evidence="1" key="1">
    <citation type="submission" date="2020-01" db="EMBL/GenBank/DDBJ databases">
        <authorList>
            <consortium name="DOE Joint Genome Institute"/>
            <person name="Haridas S."/>
            <person name="Albert R."/>
            <person name="Binder M."/>
            <person name="Bloem J."/>
            <person name="Labutti K."/>
            <person name="Salamov A."/>
            <person name="Andreopoulos B."/>
            <person name="Baker S.E."/>
            <person name="Barry K."/>
            <person name="Bills G."/>
            <person name="Bluhm B.H."/>
            <person name="Cannon C."/>
            <person name="Castanera R."/>
            <person name="Culley D.E."/>
            <person name="Daum C."/>
            <person name="Ezra D."/>
            <person name="Gonzalez J.B."/>
            <person name="Henrissat B."/>
            <person name="Kuo A."/>
            <person name="Liang C."/>
            <person name="Lipzen A."/>
            <person name="Lutzoni F."/>
            <person name="Magnuson J."/>
            <person name="Mondo S."/>
            <person name="Nolan M."/>
            <person name="Ohm R."/>
            <person name="Pangilinan J."/>
            <person name="Park H.-J."/>
            <person name="Ramirez L."/>
            <person name="Alfaro M."/>
            <person name="Sun H."/>
            <person name="Tritt A."/>
            <person name="Yoshinaga Y."/>
            <person name="Zwiers L.-H."/>
            <person name="Turgeon B.G."/>
            <person name="Goodwin S.B."/>
            <person name="Spatafora J.W."/>
            <person name="Crous P.W."/>
            <person name="Grigoriev I.V."/>
        </authorList>
    </citation>
    <scope>NUCLEOTIDE SEQUENCE</scope>
    <source>
        <strain evidence="1">IPT5</strain>
    </source>
</reference>
<dbReference type="PANTHER" id="PTHR12905:SF0">
    <property type="entry name" value="CALCINEURIN-LIKE PHOSPHOESTERASE DOMAIN-CONTAINING PROTEIN"/>
    <property type="match status" value="1"/>
</dbReference>
<organism evidence="1 2">
    <name type="scientific">Plenodomus tracheiphilus IPT5</name>
    <dbReference type="NCBI Taxonomy" id="1408161"/>
    <lineage>
        <taxon>Eukaryota</taxon>
        <taxon>Fungi</taxon>
        <taxon>Dikarya</taxon>
        <taxon>Ascomycota</taxon>
        <taxon>Pezizomycotina</taxon>
        <taxon>Dothideomycetes</taxon>
        <taxon>Pleosporomycetidae</taxon>
        <taxon>Pleosporales</taxon>
        <taxon>Pleosporineae</taxon>
        <taxon>Leptosphaeriaceae</taxon>
        <taxon>Plenodomus</taxon>
    </lineage>
</organism>
<protein>
    <recommendedName>
        <fullName evidence="3">Metallo-dependent phosphatase</fullName>
    </recommendedName>
</protein>
<evidence type="ECO:0000313" key="2">
    <source>
        <dbReference type="Proteomes" id="UP000799423"/>
    </source>
</evidence>
<dbReference type="OrthoDB" id="630188at2759"/>
<accession>A0A6A7BQU0</accession>
<dbReference type="InterPro" id="IPR029052">
    <property type="entry name" value="Metallo-depent_PP-like"/>
</dbReference>
<sequence length="244" mass="26337">MYCSIIRKSSLPISIAKALEDITKIPAELKQVIAGNNEISPDEKCYLEDGGNIMNVDAVKKSVSTDTTSLASKGGTTYGIFLTEGTHTFTLSTGAIFSISASPYTPAYGVSGVQYPTNEDRFNLPAVSLSWAHNVSTEITRTPEDVDIVMTYGPPKAIERAKPRLVCFGHMQRGYGAQKIGFGRKVNTKEDADPIVPLAKEFASLPPGCVEDNGSSRQTQCINAAIEAEKCQLENAPWVVDLDL</sequence>
<dbReference type="Proteomes" id="UP000799423">
    <property type="component" value="Unassembled WGS sequence"/>
</dbReference>
<dbReference type="EMBL" id="MU006288">
    <property type="protein sequence ID" value="KAF2856798.1"/>
    <property type="molecule type" value="Genomic_DNA"/>
</dbReference>
<name>A0A6A7BQU0_9PLEO</name>
<dbReference type="PANTHER" id="PTHR12905">
    <property type="entry name" value="METALLOPHOSPHOESTERASE"/>
    <property type="match status" value="1"/>
</dbReference>
<dbReference type="InterPro" id="IPR051693">
    <property type="entry name" value="UPF0046_metallophosphoest"/>
</dbReference>
<evidence type="ECO:0000313" key="1">
    <source>
        <dbReference type="EMBL" id="KAF2856798.1"/>
    </source>
</evidence>
<dbReference type="SUPFAM" id="SSF56300">
    <property type="entry name" value="Metallo-dependent phosphatases"/>
    <property type="match status" value="1"/>
</dbReference>
<dbReference type="AlphaFoldDB" id="A0A6A7BQU0"/>